<evidence type="ECO:0008006" key="4">
    <source>
        <dbReference type="Google" id="ProtNLM"/>
    </source>
</evidence>
<evidence type="ECO:0000256" key="1">
    <source>
        <dbReference type="SAM" id="MobiDB-lite"/>
    </source>
</evidence>
<feature type="compositionally biased region" description="Basic and acidic residues" evidence="1">
    <location>
        <begin position="25"/>
        <end position="37"/>
    </location>
</feature>
<organism evidence="2 3">
    <name type="scientific">Mucuna pruriens</name>
    <name type="common">Velvet bean</name>
    <name type="synonym">Dolichos pruriens</name>
    <dbReference type="NCBI Taxonomy" id="157652"/>
    <lineage>
        <taxon>Eukaryota</taxon>
        <taxon>Viridiplantae</taxon>
        <taxon>Streptophyta</taxon>
        <taxon>Embryophyta</taxon>
        <taxon>Tracheophyta</taxon>
        <taxon>Spermatophyta</taxon>
        <taxon>Magnoliopsida</taxon>
        <taxon>eudicotyledons</taxon>
        <taxon>Gunneridae</taxon>
        <taxon>Pentapetalae</taxon>
        <taxon>rosids</taxon>
        <taxon>fabids</taxon>
        <taxon>Fabales</taxon>
        <taxon>Fabaceae</taxon>
        <taxon>Papilionoideae</taxon>
        <taxon>50 kb inversion clade</taxon>
        <taxon>NPAAA clade</taxon>
        <taxon>indigoferoid/millettioid clade</taxon>
        <taxon>Phaseoleae</taxon>
        <taxon>Mucuna</taxon>
    </lineage>
</organism>
<dbReference type="AlphaFoldDB" id="A0A371FW61"/>
<accession>A0A371FW61</accession>
<feature type="region of interest" description="Disordered" evidence="1">
    <location>
        <begin position="1"/>
        <end position="37"/>
    </location>
</feature>
<sequence length="123" mass="13777">MGNASVVSLRSGRKLPQAAPQQRSRPTDAEFEPDAKSEVPLQARSVPLPFLTQTLSARKPKSDEDMLKMFQKVEINIPLLNAIEQIPKYAKFLKELGVHKRKRMKRGVELGGIVSVLTRSQQV</sequence>
<comment type="caution">
    <text evidence="2">The sequence shown here is derived from an EMBL/GenBank/DDBJ whole genome shotgun (WGS) entry which is preliminary data.</text>
</comment>
<evidence type="ECO:0000313" key="2">
    <source>
        <dbReference type="EMBL" id="RDX82548.1"/>
    </source>
</evidence>
<dbReference type="Proteomes" id="UP000257109">
    <property type="component" value="Unassembled WGS sequence"/>
</dbReference>
<feature type="non-terminal residue" evidence="2">
    <location>
        <position position="1"/>
    </location>
</feature>
<keyword evidence="3" id="KW-1185">Reference proteome</keyword>
<proteinExistence type="predicted"/>
<evidence type="ECO:0000313" key="3">
    <source>
        <dbReference type="Proteomes" id="UP000257109"/>
    </source>
</evidence>
<dbReference type="EMBL" id="QJKJ01007610">
    <property type="protein sequence ID" value="RDX82548.1"/>
    <property type="molecule type" value="Genomic_DNA"/>
</dbReference>
<protein>
    <recommendedName>
        <fullName evidence="4">Retrotransposon gag protein</fullName>
    </recommendedName>
</protein>
<gene>
    <name evidence="2" type="ORF">CR513_36636</name>
</gene>
<dbReference type="OrthoDB" id="1747121at2759"/>
<name>A0A371FW61_MUCPR</name>
<reference evidence="2" key="1">
    <citation type="submission" date="2018-05" db="EMBL/GenBank/DDBJ databases">
        <title>Draft genome of Mucuna pruriens seed.</title>
        <authorList>
            <person name="Nnadi N.E."/>
            <person name="Vos R."/>
            <person name="Hasami M.H."/>
            <person name="Devisetty U.K."/>
            <person name="Aguiy J.C."/>
        </authorList>
    </citation>
    <scope>NUCLEOTIDE SEQUENCE [LARGE SCALE GENOMIC DNA]</scope>
    <source>
        <strain evidence="2">JCA_2017</strain>
    </source>
</reference>